<dbReference type="PROSITE" id="PS50157">
    <property type="entry name" value="ZINC_FINGER_C2H2_2"/>
    <property type="match status" value="3"/>
</dbReference>
<dbReference type="InterPro" id="IPR052795">
    <property type="entry name" value="RREB1"/>
</dbReference>
<accession>A0A1B6H3F8</accession>
<dbReference type="SUPFAM" id="SSF57667">
    <property type="entry name" value="beta-beta-alpha zinc fingers"/>
    <property type="match status" value="1"/>
</dbReference>
<feature type="region of interest" description="Disordered" evidence="2">
    <location>
        <begin position="319"/>
        <end position="356"/>
    </location>
</feature>
<dbReference type="PROSITE" id="PS00028">
    <property type="entry name" value="ZINC_FINGER_C2H2_1"/>
    <property type="match status" value="2"/>
</dbReference>
<dbReference type="GO" id="GO:0001228">
    <property type="term" value="F:DNA-binding transcription activator activity, RNA polymerase II-specific"/>
    <property type="evidence" value="ECO:0007669"/>
    <property type="project" value="TreeGrafter"/>
</dbReference>
<feature type="compositionally biased region" description="Basic and acidic residues" evidence="2">
    <location>
        <begin position="320"/>
        <end position="344"/>
    </location>
</feature>
<feature type="domain" description="C2H2-type" evidence="3">
    <location>
        <begin position="122"/>
        <end position="149"/>
    </location>
</feature>
<gene>
    <name evidence="4" type="ORF">g.6161</name>
</gene>
<dbReference type="Gene3D" id="3.30.160.60">
    <property type="entry name" value="Classic Zinc Finger"/>
    <property type="match status" value="2"/>
</dbReference>
<keyword evidence="1" id="KW-0479">Metal-binding</keyword>
<reference evidence="4" key="1">
    <citation type="submission" date="2015-11" db="EMBL/GenBank/DDBJ databases">
        <title>De novo transcriptome assembly of four potential Pierce s Disease insect vectors from Arizona vineyards.</title>
        <authorList>
            <person name="Tassone E.E."/>
        </authorList>
    </citation>
    <scope>NUCLEOTIDE SEQUENCE</scope>
</reference>
<dbReference type="AlphaFoldDB" id="A0A1B6H3F8"/>
<name>A0A1B6H3F8_9HEMI</name>
<dbReference type="Pfam" id="PF00096">
    <property type="entry name" value="zf-C2H2"/>
    <property type="match status" value="1"/>
</dbReference>
<sequence length="356" mass="40504">NEKFKRESYYNHNNTEGRDLADIQSIISVTSAGGLLHDLSKSPQPTVLEVTPPDSGSRIGVYDSAVNDEEQQDCFAAEFRKMKLRGEFPCRLCSAIFPNLRALKGHNRVHLSSGSGHNSAPYRCNMCPHFSSDKSALIRHMRTHNGDRPYECALCHYAFTTKANCERHLRNRHAKMTREEVKKSIIYHPSEDPTNEIEHKPNRDDVKRSLFSEKDIPKHIENKESIKTAERLPNFIKHTGEKNLSPFETVHLQKPPSAFIQVQKMTYGQQFGGIENGQRKCLDVGTMTYEDTESDHAADTPVKMEIERDVPLDLSMDVLDLSKKKSNTPEKFKDKELKDKHEEAGPQDLSKRSNSA</sequence>
<feature type="domain" description="C2H2-type" evidence="3">
    <location>
        <begin position="150"/>
        <end position="178"/>
    </location>
</feature>
<evidence type="ECO:0000259" key="3">
    <source>
        <dbReference type="PROSITE" id="PS50157"/>
    </source>
</evidence>
<proteinExistence type="predicted"/>
<dbReference type="InterPro" id="IPR036236">
    <property type="entry name" value="Znf_C2H2_sf"/>
</dbReference>
<dbReference type="FunFam" id="3.30.160.60:FF:002095">
    <property type="entry name" value="ras-responsive element-binding protein 1"/>
    <property type="match status" value="1"/>
</dbReference>
<dbReference type="PANTHER" id="PTHR46451">
    <property type="entry name" value="RAS-RESPONSIVE ELEMENT-BINDING PROTEIN 1"/>
    <property type="match status" value="1"/>
</dbReference>
<dbReference type="PANTHER" id="PTHR46451:SF1">
    <property type="entry name" value="RAS-RESPONSIVE ELEMENT-BINDING PROTEIN 1"/>
    <property type="match status" value="1"/>
</dbReference>
<evidence type="ECO:0000256" key="2">
    <source>
        <dbReference type="SAM" id="MobiDB-lite"/>
    </source>
</evidence>
<evidence type="ECO:0000313" key="4">
    <source>
        <dbReference type="EMBL" id="JAS69219.1"/>
    </source>
</evidence>
<dbReference type="GO" id="GO:0005634">
    <property type="term" value="C:nucleus"/>
    <property type="evidence" value="ECO:0007669"/>
    <property type="project" value="TreeGrafter"/>
</dbReference>
<feature type="non-terminal residue" evidence="4">
    <location>
        <position position="1"/>
    </location>
</feature>
<dbReference type="InterPro" id="IPR013087">
    <property type="entry name" value="Znf_C2H2_type"/>
</dbReference>
<keyword evidence="1" id="KW-0862">Zinc</keyword>
<dbReference type="SMART" id="SM00355">
    <property type="entry name" value="ZnF_C2H2"/>
    <property type="match status" value="3"/>
</dbReference>
<dbReference type="GO" id="GO:0000978">
    <property type="term" value="F:RNA polymerase II cis-regulatory region sequence-specific DNA binding"/>
    <property type="evidence" value="ECO:0007669"/>
    <property type="project" value="TreeGrafter"/>
</dbReference>
<feature type="domain" description="C2H2-type" evidence="3">
    <location>
        <begin position="88"/>
        <end position="115"/>
    </location>
</feature>
<feature type="non-terminal residue" evidence="4">
    <location>
        <position position="356"/>
    </location>
</feature>
<evidence type="ECO:0000256" key="1">
    <source>
        <dbReference type="PROSITE-ProRule" id="PRU00042"/>
    </source>
</evidence>
<organism evidence="4">
    <name type="scientific">Cuerna arida</name>
    <dbReference type="NCBI Taxonomy" id="1464854"/>
    <lineage>
        <taxon>Eukaryota</taxon>
        <taxon>Metazoa</taxon>
        <taxon>Ecdysozoa</taxon>
        <taxon>Arthropoda</taxon>
        <taxon>Hexapoda</taxon>
        <taxon>Insecta</taxon>
        <taxon>Pterygota</taxon>
        <taxon>Neoptera</taxon>
        <taxon>Paraneoptera</taxon>
        <taxon>Hemiptera</taxon>
        <taxon>Auchenorrhyncha</taxon>
        <taxon>Membracoidea</taxon>
        <taxon>Cicadellidae</taxon>
        <taxon>Cicadellinae</taxon>
        <taxon>Proconiini</taxon>
        <taxon>Cuerna</taxon>
    </lineage>
</organism>
<protein>
    <recommendedName>
        <fullName evidence="3">C2H2-type domain-containing protein</fullName>
    </recommendedName>
</protein>
<dbReference type="GO" id="GO:0008270">
    <property type="term" value="F:zinc ion binding"/>
    <property type="evidence" value="ECO:0007669"/>
    <property type="project" value="UniProtKB-KW"/>
</dbReference>
<dbReference type="EMBL" id="GECZ01000550">
    <property type="protein sequence ID" value="JAS69219.1"/>
    <property type="molecule type" value="Transcribed_RNA"/>
</dbReference>
<keyword evidence="1" id="KW-0863">Zinc-finger</keyword>